<evidence type="ECO:0000313" key="6">
    <source>
        <dbReference type="Proteomes" id="UP000071859"/>
    </source>
</evidence>
<dbReference type="InterPro" id="IPR054472">
    <property type="entry name" value="WHD"/>
</dbReference>
<protein>
    <submittedName>
        <fullName evidence="5">ATPase central domain-containing protein</fullName>
    </submittedName>
</protein>
<dbReference type="OrthoDB" id="9802352at2"/>
<comment type="caution">
    <text evidence="5">The sequence shown here is derived from an EMBL/GenBank/DDBJ whole genome shotgun (WGS) entry which is preliminary data.</text>
</comment>
<dbReference type="RefSeq" id="WP_062611207.1">
    <property type="nucleotide sequence ID" value="NZ_FCOX02000069.1"/>
</dbReference>
<dbReference type="Pfam" id="PF00004">
    <property type="entry name" value="AAA"/>
    <property type="match status" value="1"/>
</dbReference>
<dbReference type="Pfam" id="PF22977">
    <property type="entry name" value="WHD"/>
    <property type="match status" value="1"/>
</dbReference>
<dbReference type="InterPro" id="IPR027417">
    <property type="entry name" value="P-loop_NTPase"/>
</dbReference>
<dbReference type="InterPro" id="IPR050221">
    <property type="entry name" value="26S_Proteasome_ATPase"/>
</dbReference>
<accession>A0A158EDJ7</accession>
<dbReference type="SMART" id="SM00382">
    <property type="entry name" value="AAA"/>
    <property type="match status" value="1"/>
</dbReference>
<dbReference type="GO" id="GO:0016887">
    <property type="term" value="F:ATP hydrolysis activity"/>
    <property type="evidence" value="ECO:0007669"/>
    <property type="project" value="InterPro"/>
</dbReference>
<keyword evidence="2" id="KW-0547">Nucleotide-binding</keyword>
<evidence type="ECO:0000259" key="4">
    <source>
        <dbReference type="SMART" id="SM00382"/>
    </source>
</evidence>
<evidence type="ECO:0000256" key="3">
    <source>
        <dbReference type="ARBA" id="ARBA00022840"/>
    </source>
</evidence>
<name>A0A158EDJ7_9BURK</name>
<keyword evidence="6" id="KW-1185">Reference proteome</keyword>
<feature type="domain" description="AAA+ ATPase" evidence="4">
    <location>
        <begin position="406"/>
        <end position="536"/>
    </location>
</feature>
<evidence type="ECO:0000256" key="1">
    <source>
        <dbReference type="ARBA" id="ARBA00006914"/>
    </source>
</evidence>
<dbReference type="PANTHER" id="PTHR23073">
    <property type="entry name" value="26S PROTEASOME REGULATORY SUBUNIT"/>
    <property type="match status" value="1"/>
</dbReference>
<dbReference type="EMBL" id="FCOX02000069">
    <property type="protein sequence ID" value="SAL04843.1"/>
    <property type="molecule type" value="Genomic_DNA"/>
</dbReference>
<dbReference type="Gene3D" id="3.40.50.300">
    <property type="entry name" value="P-loop containing nucleotide triphosphate hydrolases"/>
    <property type="match status" value="1"/>
</dbReference>
<proteinExistence type="inferred from homology"/>
<gene>
    <name evidence="5" type="ORF">AWB78_07158</name>
</gene>
<dbReference type="InterPro" id="IPR003959">
    <property type="entry name" value="ATPase_AAA_core"/>
</dbReference>
<evidence type="ECO:0000313" key="5">
    <source>
        <dbReference type="EMBL" id="SAL04843.1"/>
    </source>
</evidence>
<sequence length="619" mass="66078">MTAAVHRLKPPLLDFEEELVALDARLAHLSGSAPPARGEPVGWQIEAIARRFALDGFEQRALLFAAAAELRGTTRDLVARFGAGPPSVGLLMRVCETLGGQPETGWHALRPDGALRRARLLALGEPHWRVTERPVWVEEPVLQALHGQVQLDEELLALALVLPVGISSRPPLAAVARVLQALGGAGLPPPLELGCDDPECGLSLAREAFAQAGLGTVALPLAALPREAGGLARLRQAWLRDAMFHQLGLVLVGDGSTLPAPLELVTGWGTPVMLVGASLPAAAIGIHIRAEASSEGHAELWSAALGGQGEADMAERLAHTFRLPAATIRAIGHSSRSPQEVWVAARAAARPRDESLVERIDPRVRLADVVVPDQVAEVLQALVHAGRGHHRVARAWAKGHSGERGLGVAALFCGASGTGKTMAAEAIACELGLDLYRVELSAVVSKYIGETERNLRRVFTETVGGVLLFDEADALFGKRSEVRDSHDRYANLEVGYLLQQMENCRGIAVLTTNMPDAIDSAFVRRLRFIARFPLPNGSERQCIWEGAFPPGIVCEPLDFARLAKLSLTGGVIRNIALGATFRAAGLGRAVAMADVIAAARMELVKLGRPLNEIDGRNWS</sequence>
<evidence type="ECO:0000256" key="2">
    <source>
        <dbReference type="ARBA" id="ARBA00022741"/>
    </source>
</evidence>
<reference evidence="5" key="1">
    <citation type="submission" date="2016-01" db="EMBL/GenBank/DDBJ databases">
        <authorList>
            <person name="Peeters C."/>
        </authorList>
    </citation>
    <scope>NUCLEOTIDE SEQUENCE</scope>
    <source>
        <strain evidence="5">LMG 29321</strain>
    </source>
</reference>
<dbReference type="SUPFAM" id="SSF52540">
    <property type="entry name" value="P-loop containing nucleoside triphosphate hydrolases"/>
    <property type="match status" value="1"/>
</dbReference>
<organism evidence="5 6">
    <name type="scientific">Caballeronia calidae</name>
    <dbReference type="NCBI Taxonomy" id="1777139"/>
    <lineage>
        <taxon>Bacteria</taxon>
        <taxon>Pseudomonadati</taxon>
        <taxon>Pseudomonadota</taxon>
        <taxon>Betaproteobacteria</taxon>
        <taxon>Burkholderiales</taxon>
        <taxon>Burkholderiaceae</taxon>
        <taxon>Caballeronia</taxon>
    </lineage>
</organism>
<dbReference type="InterPro" id="IPR003593">
    <property type="entry name" value="AAA+_ATPase"/>
</dbReference>
<dbReference type="AlphaFoldDB" id="A0A158EDJ7"/>
<dbReference type="Proteomes" id="UP000071859">
    <property type="component" value="Unassembled WGS sequence"/>
</dbReference>
<dbReference type="GO" id="GO:0005524">
    <property type="term" value="F:ATP binding"/>
    <property type="evidence" value="ECO:0007669"/>
    <property type="project" value="UniProtKB-KW"/>
</dbReference>
<keyword evidence="3" id="KW-0067">ATP-binding</keyword>
<dbReference type="CDD" id="cd19481">
    <property type="entry name" value="RecA-like_protease"/>
    <property type="match status" value="1"/>
</dbReference>
<comment type="similarity">
    <text evidence="1">Belongs to the AAA ATPase family.</text>
</comment>